<protein>
    <submittedName>
        <fullName evidence="5">Winged helix-turn-helix domain-containing protein</fullName>
    </submittedName>
</protein>
<evidence type="ECO:0000256" key="1">
    <source>
        <dbReference type="ARBA" id="ARBA00023015"/>
    </source>
</evidence>
<organism evidence="5 6">
    <name type="scientific">Streptomyces hazeniae</name>
    <dbReference type="NCBI Taxonomy" id="3075538"/>
    <lineage>
        <taxon>Bacteria</taxon>
        <taxon>Bacillati</taxon>
        <taxon>Actinomycetota</taxon>
        <taxon>Actinomycetes</taxon>
        <taxon>Kitasatosporales</taxon>
        <taxon>Streptomycetaceae</taxon>
        <taxon>Streptomyces</taxon>
    </lineage>
</organism>
<dbReference type="SMART" id="SM00345">
    <property type="entry name" value="HTH_GNTR"/>
    <property type="match status" value="1"/>
</dbReference>
<keyword evidence="6" id="KW-1185">Reference proteome</keyword>
<dbReference type="InterPro" id="IPR036390">
    <property type="entry name" value="WH_DNA-bd_sf"/>
</dbReference>
<gene>
    <name evidence="5" type="ORF">RM572_07495</name>
</gene>
<evidence type="ECO:0000313" key="5">
    <source>
        <dbReference type="EMBL" id="MDT0378623.1"/>
    </source>
</evidence>
<feature type="domain" description="HTH gntR-type" evidence="4">
    <location>
        <begin position="16"/>
        <end position="85"/>
    </location>
</feature>
<dbReference type="Pfam" id="PF00392">
    <property type="entry name" value="GntR"/>
    <property type="match status" value="1"/>
</dbReference>
<evidence type="ECO:0000256" key="3">
    <source>
        <dbReference type="ARBA" id="ARBA00023163"/>
    </source>
</evidence>
<evidence type="ECO:0000256" key="2">
    <source>
        <dbReference type="ARBA" id="ARBA00023125"/>
    </source>
</evidence>
<dbReference type="PROSITE" id="PS50949">
    <property type="entry name" value="HTH_GNTR"/>
    <property type="match status" value="1"/>
</dbReference>
<dbReference type="PANTHER" id="PTHR44846:SF17">
    <property type="entry name" value="GNTR-FAMILY TRANSCRIPTIONAL REGULATOR"/>
    <property type="match status" value="1"/>
</dbReference>
<dbReference type="RefSeq" id="WP_027765612.1">
    <property type="nucleotide sequence ID" value="NZ_JAVREQ010000004.1"/>
</dbReference>
<proteinExistence type="predicted"/>
<dbReference type="Proteomes" id="UP001183414">
    <property type="component" value="Unassembled WGS sequence"/>
</dbReference>
<keyword evidence="3" id="KW-0804">Transcription</keyword>
<keyword evidence="1" id="KW-0805">Transcription regulation</keyword>
<keyword evidence="2" id="KW-0238">DNA-binding</keyword>
<dbReference type="InterPro" id="IPR036388">
    <property type="entry name" value="WH-like_DNA-bd_sf"/>
</dbReference>
<dbReference type="InterPro" id="IPR050679">
    <property type="entry name" value="Bact_HTH_transcr_reg"/>
</dbReference>
<dbReference type="PANTHER" id="PTHR44846">
    <property type="entry name" value="MANNOSYL-D-GLYCERATE TRANSPORT/METABOLISM SYSTEM REPRESSOR MNGR-RELATED"/>
    <property type="match status" value="1"/>
</dbReference>
<dbReference type="SUPFAM" id="SSF46785">
    <property type="entry name" value="Winged helix' DNA-binding domain"/>
    <property type="match status" value="1"/>
</dbReference>
<dbReference type="PRINTS" id="PR00035">
    <property type="entry name" value="HTHGNTR"/>
</dbReference>
<dbReference type="EMBL" id="JAVREQ010000004">
    <property type="protein sequence ID" value="MDT0378623.1"/>
    <property type="molecule type" value="Genomic_DNA"/>
</dbReference>
<dbReference type="InterPro" id="IPR000524">
    <property type="entry name" value="Tscrpt_reg_HTH_GntR"/>
</dbReference>
<evidence type="ECO:0000259" key="4">
    <source>
        <dbReference type="PROSITE" id="PS50949"/>
    </source>
</evidence>
<dbReference type="CDD" id="cd07377">
    <property type="entry name" value="WHTH_GntR"/>
    <property type="match status" value="1"/>
</dbReference>
<dbReference type="Gene3D" id="1.10.10.10">
    <property type="entry name" value="Winged helix-like DNA-binding domain superfamily/Winged helix DNA-binding domain"/>
    <property type="match status" value="1"/>
</dbReference>
<name>A0ABU2NQW6_9ACTN</name>
<evidence type="ECO:0000313" key="6">
    <source>
        <dbReference type="Proteomes" id="UP001183414"/>
    </source>
</evidence>
<reference evidence="6" key="1">
    <citation type="submission" date="2023-07" db="EMBL/GenBank/DDBJ databases">
        <title>30 novel species of actinomycetes from the DSMZ collection.</title>
        <authorList>
            <person name="Nouioui I."/>
        </authorList>
    </citation>
    <scope>NUCLEOTIDE SEQUENCE [LARGE SCALE GENOMIC DNA]</scope>
    <source>
        <strain evidence="6">DSM 42041</strain>
    </source>
</reference>
<accession>A0ABU2NQW6</accession>
<sequence length="294" mass="32695">MDSGTVDRDGGVDDTAPRYRQVAADLRGLILDGRLAPEQNLPTQQSLRRRYGIGRGTVQSALQVLREEGLIEEGVPGRAARVARRGATLQPLGHHIARAFAARHVRLDVWALTAEQLSKAVQIQTEAIRAGEHRPESVAVRVLLPDLETRHPYPCRIGDPDDPRPLQRLRHVIRTYAGAMEHSLTALAEEHLVDDVRVEVRGVPTIPGEKRYIINGSEILTGFYQVRRSHMHNSADGSSLDVLELYSDGSLFPLVRGEAAGPVPDALDEARFEQIQQWFDTRWEYVARPLPLGA</sequence>
<comment type="caution">
    <text evidence="5">The sequence shown here is derived from an EMBL/GenBank/DDBJ whole genome shotgun (WGS) entry which is preliminary data.</text>
</comment>